<dbReference type="EMBL" id="ANMO01000089">
    <property type="protein sequence ID" value="EMB17739.1"/>
    <property type="molecule type" value="Genomic_DNA"/>
</dbReference>
<keyword evidence="2" id="KW-1185">Reference proteome</keyword>
<protein>
    <submittedName>
        <fullName evidence="1">Uncharacterized protein</fullName>
    </submittedName>
</protein>
<dbReference type="PATRIC" id="fig|1263867.3.peg.1591"/>
<reference evidence="1" key="1">
    <citation type="submission" date="2012-11" db="EMBL/GenBank/DDBJ databases">
        <title>Permanent draft genomes of Rhodopirellula europaea strain SH398 and 6C.</title>
        <authorList>
            <person name="Richter M."/>
            <person name="Richter-Heitmann T."/>
            <person name="Frank C."/>
            <person name="Harder J."/>
            <person name="Glockner F.O."/>
        </authorList>
    </citation>
    <scope>NUCLEOTIDE SEQUENCE</scope>
    <source>
        <strain evidence="1">6C</strain>
    </source>
</reference>
<proteinExistence type="predicted"/>
<dbReference type="AlphaFoldDB" id="M2B6A1"/>
<accession>M2B6A1</accession>
<dbReference type="Proteomes" id="UP000011529">
    <property type="component" value="Unassembled WGS sequence"/>
</dbReference>
<sequence length="43" mass="4821">MKIGKMSEFDAIPDRVGRPIQSLNRLRQAMCSSFCSFGDGWSP</sequence>
<evidence type="ECO:0000313" key="2">
    <source>
        <dbReference type="Proteomes" id="UP000011529"/>
    </source>
</evidence>
<reference evidence="1" key="2">
    <citation type="journal article" date="2013" name="Mar. Genomics">
        <title>Expression of sulfatases in Rhodopirellula baltica and the diversity of sulfatases in the genus Rhodopirellula.</title>
        <authorList>
            <person name="Wegner C.E."/>
            <person name="Richter-Heitmann T."/>
            <person name="Klindworth A."/>
            <person name="Klockow C."/>
            <person name="Richter M."/>
            <person name="Achstetter T."/>
            <person name="Glockner F.O."/>
            <person name="Harder J."/>
        </authorList>
    </citation>
    <scope>NUCLEOTIDE SEQUENCE [LARGE SCALE GENOMIC DNA]</scope>
    <source>
        <strain evidence="1">6C</strain>
    </source>
</reference>
<gene>
    <name evidence="1" type="ORF">RE6C_01506</name>
</gene>
<organism evidence="1 2">
    <name type="scientific">Rhodopirellula europaea 6C</name>
    <dbReference type="NCBI Taxonomy" id="1263867"/>
    <lineage>
        <taxon>Bacteria</taxon>
        <taxon>Pseudomonadati</taxon>
        <taxon>Planctomycetota</taxon>
        <taxon>Planctomycetia</taxon>
        <taxon>Pirellulales</taxon>
        <taxon>Pirellulaceae</taxon>
        <taxon>Rhodopirellula</taxon>
    </lineage>
</organism>
<name>M2B6A1_9BACT</name>
<comment type="caution">
    <text evidence="1">The sequence shown here is derived from an EMBL/GenBank/DDBJ whole genome shotgun (WGS) entry which is preliminary data.</text>
</comment>
<evidence type="ECO:0000313" key="1">
    <source>
        <dbReference type="EMBL" id="EMB17739.1"/>
    </source>
</evidence>